<feature type="compositionally biased region" description="Basic residues" evidence="1">
    <location>
        <begin position="1"/>
        <end position="18"/>
    </location>
</feature>
<name>A0A074W4F5_AURM1</name>
<reference evidence="2 3" key="1">
    <citation type="journal article" date="2014" name="BMC Genomics">
        <title>Genome sequencing of four Aureobasidium pullulans varieties: biotechnological potential, stress tolerance, and description of new species.</title>
        <authorList>
            <person name="Gostin Ar C."/>
            <person name="Ohm R.A."/>
            <person name="Kogej T."/>
            <person name="Sonjak S."/>
            <person name="Turk M."/>
            <person name="Zajc J."/>
            <person name="Zalar P."/>
            <person name="Grube M."/>
            <person name="Sun H."/>
            <person name="Han J."/>
            <person name="Sharma A."/>
            <person name="Chiniquy J."/>
            <person name="Ngan C.Y."/>
            <person name="Lipzen A."/>
            <person name="Barry K."/>
            <person name="Grigoriev I.V."/>
            <person name="Gunde-Cimerman N."/>
        </authorList>
    </citation>
    <scope>NUCLEOTIDE SEQUENCE [LARGE SCALE GENOMIC DNA]</scope>
    <source>
        <strain evidence="2 3">CBS 110374</strain>
    </source>
</reference>
<evidence type="ECO:0000256" key="1">
    <source>
        <dbReference type="SAM" id="MobiDB-lite"/>
    </source>
</evidence>
<protein>
    <submittedName>
        <fullName evidence="2">Uncharacterized protein</fullName>
    </submittedName>
</protein>
<accession>A0A074W4F5</accession>
<evidence type="ECO:0000313" key="2">
    <source>
        <dbReference type="EMBL" id="KEQ57471.1"/>
    </source>
</evidence>
<evidence type="ECO:0000313" key="3">
    <source>
        <dbReference type="Proteomes" id="UP000030672"/>
    </source>
</evidence>
<feature type="region of interest" description="Disordered" evidence="1">
    <location>
        <begin position="1"/>
        <end position="85"/>
    </location>
</feature>
<proteinExistence type="predicted"/>
<dbReference type="AlphaFoldDB" id="A0A074W4F5"/>
<dbReference type="HOGENOM" id="CLU_1864724_0_0_1"/>
<dbReference type="GeneID" id="63922418"/>
<dbReference type="RefSeq" id="XP_040874495.1">
    <property type="nucleotide sequence ID" value="XM_041029045.1"/>
</dbReference>
<sequence>MSRHKLSSADKRTRHADRNKRLPPLPSGSRSPPETLFEPSSEPLTDLLTKPSTESLYEPSKPPPLRLHKKSSVYEKPRQPSTSEKGGFVGILIMTPSTRNGKVVLSRPHCLDILPSELTSAIYIDSSDQMTGQTVFI</sequence>
<organism evidence="2 3">
    <name type="scientific">Aureobasidium melanogenum (strain CBS 110374)</name>
    <name type="common">Aureobasidium pullulans var. melanogenum</name>
    <dbReference type="NCBI Taxonomy" id="1043003"/>
    <lineage>
        <taxon>Eukaryota</taxon>
        <taxon>Fungi</taxon>
        <taxon>Dikarya</taxon>
        <taxon>Ascomycota</taxon>
        <taxon>Pezizomycotina</taxon>
        <taxon>Dothideomycetes</taxon>
        <taxon>Dothideomycetidae</taxon>
        <taxon>Dothideales</taxon>
        <taxon>Saccotheciaceae</taxon>
        <taxon>Aureobasidium</taxon>
    </lineage>
</organism>
<dbReference type="EMBL" id="KL584937">
    <property type="protein sequence ID" value="KEQ57471.1"/>
    <property type="molecule type" value="Genomic_DNA"/>
</dbReference>
<gene>
    <name evidence="2" type="ORF">M437DRAFT_89405</name>
</gene>
<dbReference type="Proteomes" id="UP000030672">
    <property type="component" value="Unassembled WGS sequence"/>
</dbReference>
<keyword evidence="3" id="KW-1185">Reference proteome</keyword>